<evidence type="ECO:0008006" key="3">
    <source>
        <dbReference type="Google" id="ProtNLM"/>
    </source>
</evidence>
<evidence type="ECO:0000313" key="1">
    <source>
        <dbReference type="EMBL" id="QHC49438.1"/>
    </source>
</evidence>
<gene>
    <name evidence="1" type="ORF">EKK97_07145</name>
</gene>
<dbReference type="EMBL" id="CP035042">
    <property type="protein sequence ID" value="QHC49438.1"/>
    <property type="molecule type" value="Genomic_DNA"/>
</dbReference>
<reference evidence="1 2" key="1">
    <citation type="submission" date="2019-01" db="EMBL/GenBank/DDBJ databases">
        <title>Complete genome of a denitifying bacterium Halomons sp. BC-M4-5.</title>
        <authorList>
            <person name="Wang L."/>
            <person name="Shao Z."/>
        </authorList>
    </citation>
    <scope>NUCLEOTIDE SEQUENCE [LARGE SCALE GENOMIC DNA]</scope>
    <source>
        <strain evidence="1 2">BC-M4-5</strain>
    </source>
</reference>
<proteinExistence type="predicted"/>
<keyword evidence="2" id="KW-1185">Reference proteome</keyword>
<organism evidence="1 2">
    <name type="scientific">Billgrantia tianxiuensis</name>
    <dbReference type="NCBI Taxonomy" id="2497861"/>
    <lineage>
        <taxon>Bacteria</taxon>
        <taxon>Pseudomonadati</taxon>
        <taxon>Pseudomonadota</taxon>
        <taxon>Gammaproteobacteria</taxon>
        <taxon>Oceanospirillales</taxon>
        <taxon>Halomonadaceae</taxon>
        <taxon>Billgrantia</taxon>
    </lineage>
</organism>
<sequence>MILPRPLKALTWLVLFLALLYALYLATANALLASAWGRDQLERSPRLSLEWERAWTLFPGHLEVTQLHLTGRTAERRFTLAAERASLRFALTPLLDHEVSIHTLEAEGIRQAGLDAYRLQGSGTLELAGVHWRAGEIGAERASLQLDEGTVLHDDTALVECVTLDADLRLAPLRLAEHPGGEATRFVSGTLTLAGRSDAYDVFNPYLAALGWLEIDGRGDLTGDIAIERGEVQPGSRLRLDSPRLSVQLDERHWLEAGALYRIDGSGAVEVEVAQSARLALELDDIQMVEATPEPSPAASARPLLGGEGFRLALETPELRLHAPPDELLRAELNWRNAEAYDIAAFQRYLPPPYR</sequence>
<dbReference type="RefSeq" id="WP_159550687.1">
    <property type="nucleotide sequence ID" value="NZ_CP035042.1"/>
</dbReference>
<dbReference type="KEGG" id="htx:EKK97_07145"/>
<protein>
    <recommendedName>
        <fullName evidence="3">AsmA domain-containing protein</fullName>
    </recommendedName>
</protein>
<dbReference type="AlphaFoldDB" id="A0A6I6SFL8"/>
<dbReference type="OrthoDB" id="6126320at2"/>
<dbReference type="Proteomes" id="UP000464013">
    <property type="component" value="Chromosome"/>
</dbReference>
<accession>A0A6I6SFL8</accession>
<name>A0A6I6SFL8_9GAMM</name>
<evidence type="ECO:0000313" key="2">
    <source>
        <dbReference type="Proteomes" id="UP000464013"/>
    </source>
</evidence>